<gene>
    <name evidence="1" type="ORF">C7C46_09555</name>
</gene>
<sequence length="99" mass="10986">MTSTTRTASAAELEAAFQQELTTDRWTAAETAYALALLLRDAGAWDTSREWVRQCLQLLEGFPSDTEEQVATRRISVGGVPLPTYLHEGVVRERFGELA</sequence>
<dbReference type="AlphaFoldDB" id="A0A2V4NNZ6"/>
<evidence type="ECO:0000313" key="1">
    <source>
        <dbReference type="EMBL" id="PYC82600.1"/>
    </source>
</evidence>
<name>A0A2V4NNZ6_9ACTN</name>
<organism evidence="1 2">
    <name type="scientific">Streptomyces tateyamensis</name>
    <dbReference type="NCBI Taxonomy" id="565073"/>
    <lineage>
        <taxon>Bacteria</taxon>
        <taxon>Bacillati</taxon>
        <taxon>Actinomycetota</taxon>
        <taxon>Actinomycetes</taxon>
        <taxon>Kitasatosporales</taxon>
        <taxon>Streptomycetaceae</taxon>
        <taxon>Streptomyces</taxon>
    </lineage>
</organism>
<dbReference type="Proteomes" id="UP000248039">
    <property type="component" value="Unassembled WGS sequence"/>
</dbReference>
<proteinExistence type="predicted"/>
<comment type="caution">
    <text evidence="1">The sequence shown here is derived from an EMBL/GenBank/DDBJ whole genome shotgun (WGS) entry which is preliminary data.</text>
</comment>
<reference evidence="1 2" key="1">
    <citation type="submission" date="2018-03" db="EMBL/GenBank/DDBJ databases">
        <title>Bioinformatic expansion and discovery of thiopeptide antibiotics.</title>
        <authorList>
            <person name="Schwalen C.J."/>
            <person name="Hudson G.A."/>
            <person name="Mitchell D.A."/>
        </authorList>
    </citation>
    <scope>NUCLEOTIDE SEQUENCE [LARGE SCALE GENOMIC DNA]</scope>
    <source>
        <strain evidence="1 2">ATCC 21389</strain>
    </source>
</reference>
<dbReference type="EMBL" id="PYBW01000030">
    <property type="protein sequence ID" value="PYC82600.1"/>
    <property type="molecule type" value="Genomic_DNA"/>
</dbReference>
<keyword evidence="2" id="KW-1185">Reference proteome</keyword>
<evidence type="ECO:0000313" key="2">
    <source>
        <dbReference type="Proteomes" id="UP000248039"/>
    </source>
</evidence>
<accession>A0A2V4NNZ6</accession>
<protein>
    <submittedName>
        <fullName evidence="1">Uncharacterized protein</fullName>
    </submittedName>
</protein>
<dbReference type="OrthoDB" id="3873720at2"/>
<dbReference type="RefSeq" id="WP_110667788.1">
    <property type="nucleotide sequence ID" value="NZ_PYBW01000030.1"/>
</dbReference>